<evidence type="ECO:0000313" key="2">
    <source>
        <dbReference type="Proteomes" id="UP000594262"/>
    </source>
</evidence>
<reference evidence="1" key="1">
    <citation type="submission" date="2021-01" db="UniProtKB">
        <authorList>
            <consortium name="EnsemblMetazoa"/>
        </authorList>
    </citation>
    <scope>IDENTIFICATION</scope>
</reference>
<dbReference type="Proteomes" id="UP000594262">
    <property type="component" value="Unplaced"/>
</dbReference>
<name>A0A7M5XEZ1_9CNID</name>
<evidence type="ECO:0000313" key="1">
    <source>
        <dbReference type="EnsemblMetazoa" id="CLYHEMP022233.1"/>
    </source>
</evidence>
<dbReference type="EnsemblMetazoa" id="CLYHEMT022233.1">
    <property type="protein sequence ID" value="CLYHEMP022233.1"/>
    <property type="gene ID" value="CLYHEMG022233"/>
</dbReference>
<sequence length="184" mass="21749">MADDEFEIGIASEDDYGPEYPAFSLSVKETDTIGHIKTKIEERIKVPSQHFYVRKRGMIEVENEKTVSDYLQDGEKEYMEFVLIYIPQFLIRVCFTRSGHVEEQTVLLTEKHRKNLGDLVTEIEKKYKLKKGELKYVHQESDSSSDETNDDVYTKWLMNLWRERKYVLNFETDANVEDKKCLVM</sequence>
<organism evidence="1 2">
    <name type="scientific">Clytia hemisphaerica</name>
    <dbReference type="NCBI Taxonomy" id="252671"/>
    <lineage>
        <taxon>Eukaryota</taxon>
        <taxon>Metazoa</taxon>
        <taxon>Cnidaria</taxon>
        <taxon>Hydrozoa</taxon>
        <taxon>Hydroidolina</taxon>
        <taxon>Leptothecata</taxon>
        <taxon>Obeliida</taxon>
        <taxon>Clytiidae</taxon>
        <taxon>Clytia</taxon>
    </lineage>
</organism>
<dbReference type="AlphaFoldDB" id="A0A7M5XEZ1"/>
<dbReference type="CDD" id="cd17039">
    <property type="entry name" value="Ubl_ubiquitin_like"/>
    <property type="match status" value="1"/>
</dbReference>
<dbReference type="RefSeq" id="XP_066916616.1">
    <property type="nucleotide sequence ID" value="XM_067060515.1"/>
</dbReference>
<dbReference type="SUPFAM" id="SSF54236">
    <property type="entry name" value="Ubiquitin-like"/>
    <property type="match status" value="1"/>
</dbReference>
<dbReference type="Gene3D" id="3.10.20.90">
    <property type="entry name" value="Phosphatidylinositol 3-kinase Catalytic Subunit, Chain A, domain 1"/>
    <property type="match status" value="1"/>
</dbReference>
<protein>
    <recommendedName>
        <fullName evidence="3">Ubiquitin-like domain-containing protein</fullName>
    </recommendedName>
</protein>
<evidence type="ECO:0008006" key="3">
    <source>
        <dbReference type="Google" id="ProtNLM"/>
    </source>
</evidence>
<dbReference type="InterPro" id="IPR029071">
    <property type="entry name" value="Ubiquitin-like_domsf"/>
</dbReference>
<dbReference type="GeneID" id="136803789"/>
<proteinExistence type="predicted"/>
<keyword evidence="2" id="KW-1185">Reference proteome</keyword>
<accession>A0A7M5XEZ1</accession>